<protein>
    <submittedName>
        <fullName evidence="2">Uncharacterized protein</fullName>
    </submittedName>
</protein>
<keyword evidence="3" id="KW-1185">Reference proteome</keyword>
<dbReference type="AlphaFoldDB" id="A0A3N7FQL1"/>
<keyword evidence="1" id="KW-1133">Transmembrane helix</keyword>
<name>A0A3N7FQL1_POPTR</name>
<keyword evidence="1" id="KW-0472">Membrane</keyword>
<reference evidence="2 3" key="1">
    <citation type="journal article" date="2006" name="Science">
        <title>The genome of black cottonwood, Populus trichocarpa (Torr. &amp; Gray).</title>
        <authorList>
            <person name="Tuskan G.A."/>
            <person name="Difazio S."/>
            <person name="Jansson S."/>
            <person name="Bohlmann J."/>
            <person name="Grigoriev I."/>
            <person name="Hellsten U."/>
            <person name="Putnam N."/>
            <person name="Ralph S."/>
            <person name="Rombauts S."/>
            <person name="Salamov A."/>
            <person name="Schein J."/>
            <person name="Sterck L."/>
            <person name="Aerts A."/>
            <person name="Bhalerao R.R."/>
            <person name="Bhalerao R.P."/>
            <person name="Blaudez D."/>
            <person name="Boerjan W."/>
            <person name="Brun A."/>
            <person name="Brunner A."/>
            <person name="Busov V."/>
            <person name="Campbell M."/>
            <person name="Carlson J."/>
            <person name="Chalot M."/>
            <person name="Chapman J."/>
            <person name="Chen G.L."/>
            <person name="Cooper D."/>
            <person name="Coutinho P.M."/>
            <person name="Couturier J."/>
            <person name="Covert S."/>
            <person name="Cronk Q."/>
            <person name="Cunningham R."/>
            <person name="Davis J."/>
            <person name="Degroeve S."/>
            <person name="Dejardin A."/>
            <person name="Depamphilis C."/>
            <person name="Detter J."/>
            <person name="Dirks B."/>
            <person name="Dubchak I."/>
            <person name="Duplessis S."/>
            <person name="Ehlting J."/>
            <person name="Ellis B."/>
            <person name="Gendler K."/>
            <person name="Goodstein D."/>
            <person name="Gribskov M."/>
            <person name="Grimwood J."/>
            <person name="Groover A."/>
            <person name="Gunter L."/>
            <person name="Hamberger B."/>
            <person name="Heinze B."/>
            <person name="Helariutta Y."/>
            <person name="Henrissat B."/>
            <person name="Holligan D."/>
            <person name="Holt R."/>
            <person name="Huang W."/>
            <person name="Islam-Faridi N."/>
            <person name="Jones S."/>
            <person name="Jones-Rhoades M."/>
            <person name="Jorgensen R."/>
            <person name="Joshi C."/>
            <person name="Kangasjarvi J."/>
            <person name="Karlsson J."/>
            <person name="Kelleher C."/>
            <person name="Kirkpatrick R."/>
            <person name="Kirst M."/>
            <person name="Kohler A."/>
            <person name="Kalluri U."/>
            <person name="Larimer F."/>
            <person name="Leebens-Mack J."/>
            <person name="Leple J.C."/>
            <person name="Locascio P."/>
            <person name="Lou Y."/>
            <person name="Lucas S."/>
            <person name="Martin F."/>
            <person name="Montanini B."/>
            <person name="Napoli C."/>
            <person name="Nelson D.R."/>
            <person name="Nelson C."/>
            <person name="Nieminen K."/>
            <person name="Nilsson O."/>
            <person name="Pereda V."/>
            <person name="Peter G."/>
            <person name="Philippe R."/>
            <person name="Pilate G."/>
            <person name="Poliakov A."/>
            <person name="Razumovskaya J."/>
            <person name="Richardson P."/>
            <person name="Rinaldi C."/>
            <person name="Ritland K."/>
            <person name="Rouze P."/>
            <person name="Ryaboy D."/>
            <person name="Schmutz J."/>
            <person name="Schrader J."/>
            <person name="Segerman B."/>
            <person name="Shin H."/>
            <person name="Siddiqui A."/>
            <person name="Sterky F."/>
            <person name="Terry A."/>
            <person name="Tsai C.J."/>
            <person name="Uberbacher E."/>
            <person name="Unneberg P."/>
            <person name="Vahala J."/>
            <person name="Wall K."/>
            <person name="Wessler S."/>
            <person name="Yang G."/>
            <person name="Yin T."/>
            <person name="Douglas C."/>
            <person name="Marra M."/>
            <person name="Sandberg G."/>
            <person name="Van de Peer Y."/>
            <person name="Rokhsar D."/>
        </authorList>
    </citation>
    <scope>NUCLEOTIDE SEQUENCE [LARGE SCALE GENOMIC DNA]</scope>
    <source>
        <strain evidence="3">cv. Nisqually</strain>
    </source>
</reference>
<dbReference type="EMBL" id="CM009300">
    <property type="protein sequence ID" value="RQO97586.1"/>
    <property type="molecule type" value="Genomic_DNA"/>
</dbReference>
<proteinExistence type="predicted"/>
<evidence type="ECO:0000313" key="3">
    <source>
        <dbReference type="Proteomes" id="UP000006729"/>
    </source>
</evidence>
<dbReference type="Proteomes" id="UP000006729">
    <property type="component" value="Chromosome 11"/>
</dbReference>
<sequence length="69" mass="7940">MDLYDIKLQMGLQVLTIYRLQIWSFATLARVVLVVLLMDGRDEGEGFCLIGRSAQHAGESRWRLPKTLF</sequence>
<gene>
    <name evidence="2" type="ORF">POPTR_011G065150</name>
</gene>
<evidence type="ECO:0000256" key="1">
    <source>
        <dbReference type="SAM" id="Phobius"/>
    </source>
</evidence>
<organism evidence="2 3">
    <name type="scientific">Populus trichocarpa</name>
    <name type="common">Western balsam poplar</name>
    <name type="synonym">Populus balsamifera subsp. trichocarpa</name>
    <dbReference type="NCBI Taxonomy" id="3694"/>
    <lineage>
        <taxon>Eukaryota</taxon>
        <taxon>Viridiplantae</taxon>
        <taxon>Streptophyta</taxon>
        <taxon>Embryophyta</taxon>
        <taxon>Tracheophyta</taxon>
        <taxon>Spermatophyta</taxon>
        <taxon>Magnoliopsida</taxon>
        <taxon>eudicotyledons</taxon>
        <taxon>Gunneridae</taxon>
        <taxon>Pentapetalae</taxon>
        <taxon>rosids</taxon>
        <taxon>fabids</taxon>
        <taxon>Malpighiales</taxon>
        <taxon>Salicaceae</taxon>
        <taxon>Saliceae</taxon>
        <taxon>Populus</taxon>
    </lineage>
</organism>
<accession>A0A3N7FQL1</accession>
<evidence type="ECO:0000313" key="2">
    <source>
        <dbReference type="EMBL" id="RQO97586.1"/>
    </source>
</evidence>
<keyword evidence="1" id="KW-0812">Transmembrane</keyword>
<dbReference type="InParanoid" id="A0A3N7FQL1"/>
<feature type="transmembrane region" description="Helical" evidence="1">
    <location>
        <begin position="20"/>
        <end position="38"/>
    </location>
</feature>